<keyword evidence="5" id="KW-1185">Reference proteome</keyword>
<dbReference type="EMBL" id="CAJNOL010000600">
    <property type="protein sequence ID" value="CAF1132839.1"/>
    <property type="molecule type" value="Genomic_DNA"/>
</dbReference>
<dbReference type="EMBL" id="CAJNOL010000599">
    <property type="protein sequence ID" value="CAF1132371.1"/>
    <property type="molecule type" value="Genomic_DNA"/>
</dbReference>
<protein>
    <submittedName>
        <fullName evidence="2">Uncharacterized protein</fullName>
    </submittedName>
</protein>
<dbReference type="EMBL" id="CAJNOU010000593">
    <property type="protein sequence ID" value="CAF1041125.1"/>
    <property type="molecule type" value="Genomic_DNA"/>
</dbReference>
<dbReference type="Proteomes" id="UP000663854">
    <property type="component" value="Unassembled WGS sequence"/>
</dbReference>
<sequence length="8" mass="901">FDKQCACS</sequence>
<proteinExistence type="predicted"/>
<accession>A0A814JRA2</accession>
<evidence type="ECO:0000313" key="1">
    <source>
        <dbReference type="EMBL" id="CAF1020121.1"/>
    </source>
</evidence>
<organism evidence="2 6">
    <name type="scientific">Rotaria sordida</name>
    <dbReference type="NCBI Taxonomy" id="392033"/>
    <lineage>
        <taxon>Eukaryota</taxon>
        <taxon>Metazoa</taxon>
        <taxon>Spiralia</taxon>
        <taxon>Gnathifera</taxon>
        <taxon>Rotifera</taxon>
        <taxon>Eurotatoria</taxon>
        <taxon>Bdelloidea</taxon>
        <taxon>Philodinida</taxon>
        <taxon>Philodinidae</taxon>
        <taxon>Rotaria</taxon>
    </lineage>
</organism>
<dbReference type="Proteomes" id="UP000663889">
    <property type="component" value="Unassembled WGS sequence"/>
</dbReference>
<dbReference type="Proteomes" id="UP000663870">
    <property type="component" value="Unassembled WGS sequence"/>
</dbReference>
<dbReference type="EMBL" id="CAJNOH010000377">
    <property type="protein sequence ID" value="CAF1020121.1"/>
    <property type="molecule type" value="Genomic_DNA"/>
</dbReference>
<evidence type="ECO:0000313" key="5">
    <source>
        <dbReference type="Proteomes" id="UP000663870"/>
    </source>
</evidence>
<name>A0A814JRA2_9BILA</name>
<evidence type="ECO:0000313" key="3">
    <source>
        <dbReference type="EMBL" id="CAF1132371.1"/>
    </source>
</evidence>
<evidence type="ECO:0000313" key="6">
    <source>
        <dbReference type="Proteomes" id="UP000663889"/>
    </source>
</evidence>
<gene>
    <name evidence="3" type="ORF">JXQ802_LOCUS20770</name>
    <name evidence="4" type="ORF">JXQ802_LOCUS20795</name>
    <name evidence="1" type="ORF">PYM288_LOCUS15574</name>
    <name evidence="2" type="ORF">SEV965_LOCUS12830</name>
</gene>
<evidence type="ECO:0000313" key="4">
    <source>
        <dbReference type="EMBL" id="CAF1132839.1"/>
    </source>
</evidence>
<comment type="caution">
    <text evidence="2">The sequence shown here is derived from an EMBL/GenBank/DDBJ whole genome shotgun (WGS) entry which is preliminary data.</text>
</comment>
<reference evidence="2" key="1">
    <citation type="submission" date="2021-02" db="EMBL/GenBank/DDBJ databases">
        <authorList>
            <person name="Nowell W R."/>
        </authorList>
    </citation>
    <scope>NUCLEOTIDE SEQUENCE</scope>
</reference>
<evidence type="ECO:0000313" key="2">
    <source>
        <dbReference type="EMBL" id="CAF1041125.1"/>
    </source>
</evidence>
<feature type="non-terminal residue" evidence="2">
    <location>
        <position position="1"/>
    </location>
</feature>